<accession>T1HV09</accession>
<dbReference type="EMBL" id="ACPB03002121">
    <property type="status" value="NOT_ANNOTATED_CDS"/>
    <property type="molecule type" value="Genomic_DNA"/>
</dbReference>
<keyword evidence="3" id="KW-1185">Reference proteome</keyword>
<organism evidence="2 3">
    <name type="scientific">Rhodnius prolixus</name>
    <name type="common">Triatomid bug</name>
    <dbReference type="NCBI Taxonomy" id="13249"/>
    <lineage>
        <taxon>Eukaryota</taxon>
        <taxon>Metazoa</taxon>
        <taxon>Ecdysozoa</taxon>
        <taxon>Arthropoda</taxon>
        <taxon>Hexapoda</taxon>
        <taxon>Insecta</taxon>
        <taxon>Pterygota</taxon>
        <taxon>Neoptera</taxon>
        <taxon>Paraneoptera</taxon>
        <taxon>Hemiptera</taxon>
        <taxon>Heteroptera</taxon>
        <taxon>Panheteroptera</taxon>
        <taxon>Cimicomorpha</taxon>
        <taxon>Reduviidae</taxon>
        <taxon>Triatominae</taxon>
        <taxon>Rhodnius</taxon>
    </lineage>
</organism>
<dbReference type="AlphaFoldDB" id="T1HV09"/>
<dbReference type="SUPFAM" id="SSF48452">
    <property type="entry name" value="TPR-like"/>
    <property type="match status" value="1"/>
</dbReference>
<dbReference type="HOGENOM" id="CLU_356152_0_0_1"/>
<dbReference type="InterPro" id="IPR011990">
    <property type="entry name" value="TPR-like_helical_dom_sf"/>
</dbReference>
<reference evidence="2" key="1">
    <citation type="submission" date="2015-05" db="UniProtKB">
        <authorList>
            <consortium name="EnsemblMetazoa"/>
        </authorList>
    </citation>
    <scope>IDENTIFICATION</scope>
</reference>
<feature type="compositionally biased region" description="Basic and acidic residues" evidence="1">
    <location>
        <begin position="670"/>
        <end position="679"/>
    </location>
</feature>
<feature type="compositionally biased region" description="Low complexity" evidence="1">
    <location>
        <begin position="680"/>
        <end position="695"/>
    </location>
</feature>
<name>T1HV09_RHOPR</name>
<dbReference type="InParanoid" id="T1HV09"/>
<dbReference type="STRING" id="13249.T1HV09"/>
<feature type="region of interest" description="Disordered" evidence="1">
    <location>
        <begin position="733"/>
        <end position="752"/>
    </location>
</feature>
<dbReference type="OMA" id="ENQACRE"/>
<feature type="compositionally biased region" description="Basic and acidic residues" evidence="1">
    <location>
        <begin position="593"/>
        <end position="609"/>
    </location>
</feature>
<feature type="compositionally biased region" description="Basic and acidic residues" evidence="1">
    <location>
        <begin position="572"/>
        <end position="584"/>
    </location>
</feature>
<dbReference type="VEuPathDB" id="VectorBase:RPRC007879"/>
<feature type="region of interest" description="Disordered" evidence="1">
    <location>
        <begin position="437"/>
        <end position="487"/>
    </location>
</feature>
<evidence type="ECO:0000313" key="2">
    <source>
        <dbReference type="EnsemblMetazoa" id="RPRC007879-PA"/>
    </source>
</evidence>
<feature type="region of interest" description="Disordered" evidence="1">
    <location>
        <begin position="670"/>
        <end position="703"/>
    </location>
</feature>
<feature type="compositionally biased region" description="Polar residues" evidence="1">
    <location>
        <begin position="610"/>
        <end position="627"/>
    </location>
</feature>
<feature type="compositionally biased region" description="Basic residues" evidence="1">
    <location>
        <begin position="462"/>
        <end position="477"/>
    </location>
</feature>
<dbReference type="Gene3D" id="1.25.40.10">
    <property type="entry name" value="Tetratricopeptide repeat domain"/>
    <property type="match status" value="2"/>
</dbReference>
<protein>
    <submittedName>
        <fullName evidence="2">Uncharacterized protein</fullName>
    </submittedName>
</protein>
<dbReference type="EnsemblMetazoa" id="RPRC007879-RA">
    <property type="protein sequence ID" value="RPRC007879-PA"/>
    <property type="gene ID" value="RPRC007879"/>
</dbReference>
<feature type="region of interest" description="Disordered" evidence="1">
    <location>
        <begin position="561"/>
        <end position="634"/>
    </location>
</feature>
<evidence type="ECO:0000313" key="3">
    <source>
        <dbReference type="Proteomes" id="UP000015103"/>
    </source>
</evidence>
<dbReference type="eggNOG" id="ENOG502TDM6">
    <property type="taxonomic scope" value="Eukaryota"/>
</dbReference>
<proteinExistence type="predicted"/>
<dbReference type="Proteomes" id="UP000015103">
    <property type="component" value="Unassembled WGS sequence"/>
</dbReference>
<evidence type="ECO:0000256" key="1">
    <source>
        <dbReference type="SAM" id="MobiDB-lite"/>
    </source>
</evidence>
<sequence length="788" mass="90953">MFLKKDPGANAKLQESIVILGTTDDMFTLKYKDAFRHVIFSLKIFFVKNTSSDNIIKEILDYIPSYETLPTEQKAAITAIKSHVFSEYGPNGTKHALILAKEALRGNPEEGEWSFLVGKMLARIRQFNYDHCVTEEELECFRHAYALSKSASHATFLALTYLNISKSLYSKLPLGKGRRVMNVNESQIINGYNEKSLNLFKEALEKNDNKCTHINFRCAKGLYFLPGQFKDVPKALELIEQTLERAPTNVYGNSVAATIYFTLQQYDKAFKHAYAAEEGGSYGASIKILQMKVELKQDFEIDKMFENIFQKHPEIMYKIQTCMNAITYFIFKKRNIFRALNYFFKAANMEAKLEDFYFYVFWIKETTDLCFIVYNEVKCAAENGISKDIKQLKKLRDAMTVICTKYPKAAEKKLEPKLVDILIKRSNVFRRNIPKRQFNNKYKTKQNHKENNYNINNNDKKTVKKGNNKDPKRRTSRKRTDSESSNTSACSFASAASFTRIRRNSKEACLLDIVAKDMKVINRCQDFKEAVDTKNVASLRPCLDKNQPTLGFGSDTKRPLSMGCTGWNKNSKTSDKKSYNKSDKINANQKYGQHRDEFTNLSKSFDKRSLGNNTPNYRRNRSLSSDENQSKYNDRFQKSLSTSTVGGFRNNYNDSNSEVAIVKKLDNSKTGKQLTREKSPNYFSNKSYSNYNKPSSSRDKNYHNSYKEFNQDYKNKNNGNQFEVTNASKTRIRKPFNLRRSDSLDSDDSVNLRRSPSVISCDRSSISSVDDDYKATKPYFSWQNKSYR</sequence>